<evidence type="ECO:0008006" key="3">
    <source>
        <dbReference type="Google" id="ProtNLM"/>
    </source>
</evidence>
<comment type="caution">
    <text evidence="1">The sequence shown here is derived from an EMBL/GenBank/DDBJ whole genome shotgun (WGS) entry which is preliminary data.</text>
</comment>
<protein>
    <recommendedName>
        <fullName evidence="3">DUF4259 domain-containing protein</fullName>
    </recommendedName>
</protein>
<evidence type="ECO:0000313" key="2">
    <source>
        <dbReference type="Proteomes" id="UP000480164"/>
    </source>
</evidence>
<gene>
    <name evidence="1" type="ORF">GK011_21190</name>
</gene>
<name>A0ABW9RH99_9GAMM</name>
<reference evidence="1 2" key="1">
    <citation type="submission" date="2019-11" db="EMBL/GenBank/DDBJ databases">
        <title>Erwinia sp. nov., isolated from feces of birds in Tibet plateau of China.</title>
        <authorList>
            <person name="Ge Y."/>
        </authorList>
    </citation>
    <scope>NUCLEOTIDE SEQUENCE [LARGE SCALE GENOMIC DNA]</scope>
    <source>
        <strain evidence="1 2">J316</strain>
    </source>
</reference>
<organism evidence="1 2">
    <name type="scientific">Erwinia sorbitola</name>
    <dbReference type="NCBI Taxonomy" id="2681984"/>
    <lineage>
        <taxon>Bacteria</taxon>
        <taxon>Pseudomonadati</taxon>
        <taxon>Pseudomonadota</taxon>
        <taxon>Gammaproteobacteria</taxon>
        <taxon>Enterobacterales</taxon>
        <taxon>Erwiniaceae</taxon>
        <taxon>Erwinia</taxon>
    </lineage>
</organism>
<evidence type="ECO:0000313" key="1">
    <source>
        <dbReference type="EMBL" id="MTD29439.1"/>
    </source>
</evidence>
<proteinExistence type="predicted"/>
<accession>A0ABW9RH99</accession>
<keyword evidence="2" id="KW-1185">Reference proteome</keyword>
<dbReference type="EMBL" id="WLZX01000022">
    <property type="protein sequence ID" value="MTD29439.1"/>
    <property type="molecule type" value="Genomic_DNA"/>
</dbReference>
<dbReference type="Proteomes" id="UP000480164">
    <property type="component" value="Unassembled WGS sequence"/>
</dbReference>
<sequence length="125" mass="14854">MGDWSREPWGNDEAADWFHVFWKKNDISLLIKEIEDFSPKDERYDSIRAACYLLQTIGIVYVWPVRHRDILKDLLKKSIEILTNMIVPPDEDWSFLDMWGNDAEVIKAVESQIEILKVRLFEIKN</sequence>
<dbReference type="RefSeq" id="WP_154754645.1">
    <property type="nucleotide sequence ID" value="NZ_WLZX01000022.1"/>
</dbReference>